<evidence type="ECO:0000256" key="2">
    <source>
        <dbReference type="SAM" id="MobiDB-lite"/>
    </source>
</evidence>
<gene>
    <name evidence="3" type="ORF">GCM10010269_22890</name>
</gene>
<feature type="region of interest" description="Disordered" evidence="2">
    <location>
        <begin position="41"/>
        <end position="95"/>
    </location>
</feature>
<dbReference type="InterPro" id="IPR050282">
    <property type="entry name" value="Cycloisomerase_2"/>
</dbReference>
<protein>
    <recommendedName>
        <fullName evidence="5">Beta-propeller fold lactonase family protein</fullName>
    </recommendedName>
</protein>
<reference evidence="3" key="2">
    <citation type="submission" date="2020-09" db="EMBL/GenBank/DDBJ databases">
        <authorList>
            <person name="Sun Q."/>
            <person name="Ohkuma M."/>
        </authorList>
    </citation>
    <scope>NUCLEOTIDE SEQUENCE</scope>
    <source>
        <strain evidence="3">JCM 4386</strain>
    </source>
</reference>
<feature type="compositionally biased region" description="Low complexity" evidence="2">
    <location>
        <begin position="63"/>
        <end position="94"/>
    </location>
</feature>
<evidence type="ECO:0008006" key="5">
    <source>
        <dbReference type="Google" id="ProtNLM"/>
    </source>
</evidence>
<sequence>MDSGTGAARRAAYGGPQEAADRERWPRRRFVGALGGVAAGSALAGCGGDGDPSGAREAPRGAPPRQSSSAAPTSAAPMASPDPSSDPSPGLSGARPLYLGTYTSAQGGGKGIGVASYDSASGRITGKGTITGVPDPSYLAVHPDGATLYAVDERDPGAVTAVRLSDEQVLGSRATGGAGTCHLTVHPGGRWLLSADFGSGTVAVHPIDASGALGERTDMVRHSRPAPLPGRQGPHAHQVVTAPDGGHVLAVDFGTDTVYSYRLDDRTGTLTEVSRAQTRPGAGPRHLAFHPGGRHAYLANEADDTIVVCAYEPSSGRLTIGRPQSTGSTAETNYPAQPVVTPDGAYAFLANRGDDTVARYTVEADGARLRLLGTTPVEGDFPRQIALSPDGGLLFAANQRSGTVSVFRVDVTNGGLRLAGEPFASPVAVCALPV</sequence>
<feature type="region of interest" description="Disordered" evidence="2">
    <location>
        <begin position="1"/>
        <end position="27"/>
    </location>
</feature>
<dbReference type="SUPFAM" id="SSF51004">
    <property type="entry name" value="C-terminal (heme d1) domain of cytochrome cd1-nitrite reductase"/>
    <property type="match status" value="1"/>
</dbReference>
<organism evidence="3 4">
    <name type="scientific">Streptomyces humidus</name>
    <dbReference type="NCBI Taxonomy" id="52259"/>
    <lineage>
        <taxon>Bacteria</taxon>
        <taxon>Bacillati</taxon>
        <taxon>Actinomycetota</taxon>
        <taxon>Actinomycetes</taxon>
        <taxon>Kitasatosporales</taxon>
        <taxon>Streptomycetaceae</taxon>
        <taxon>Streptomyces</taxon>
    </lineage>
</organism>
<dbReference type="Gene3D" id="2.130.10.10">
    <property type="entry name" value="YVTN repeat-like/Quinoprotein amine dehydrogenase"/>
    <property type="match status" value="1"/>
</dbReference>
<dbReference type="AlphaFoldDB" id="A0A918FU04"/>
<dbReference type="InterPro" id="IPR015943">
    <property type="entry name" value="WD40/YVTN_repeat-like_dom_sf"/>
</dbReference>
<keyword evidence="4" id="KW-1185">Reference proteome</keyword>
<dbReference type="EMBL" id="BMTL01000008">
    <property type="protein sequence ID" value="GGR83191.1"/>
    <property type="molecule type" value="Genomic_DNA"/>
</dbReference>
<name>A0A918FU04_9ACTN</name>
<evidence type="ECO:0000313" key="4">
    <source>
        <dbReference type="Proteomes" id="UP000606194"/>
    </source>
</evidence>
<dbReference type="PANTHER" id="PTHR30344">
    <property type="entry name" value="6-PHOSPHOGLUCONOLACTONASE-RELATED"/>
    <property type="match status" value="1"/>
</dbReference>
<proteinExistence type="inferred from homology"/>
<dbReference type="Pfam" id="PF10282">
    <property type="entry name" value="Lactonase"/>
    <property type="match status" value="1"/>
</dbReference>
<dbReference type="GO" id="GO:0005829">
    <property type="term" value="C:cytosol"/>
    <property type="evidence" value="ECO:0007669"/>
    <property type="project" value="TreeGrafter"/>
</dbReference>
<dbReference type="Proteomes" id="UP000606194">
    <property type="component" value="Unassembled WGS sequence"/>
</dbReference>
<evidence type="ECO:0000256" key="1">
    <source>
        <dbReference type="ARBA" id="ARBA00005564"/>
    </source>
</evidence>
<dbReference type="GO" id="GO:0017057">
    <property type="term" value="F:6-phosphogluconolactonase activity"/>
    <property type="evidence" value="ECO:0007669"/>
    <property type="project" value="TreeGrafter"/>
</dbReference>
<dbReference type="RefSeq" id="WP_190149098.1">
    <property type="nucleotide sequence ID" value="NZ_BMTL01000008.1"/>
</dbReference>
<feature type="compositionally biased region" description="Low complexity" evidence="2">
    <location>
        <begin position="1"/>
        <end position="15"/>
    </location>
</feature>
<comment type="caution">
    <text evidence="3">The sequence shown here is derived from an EMBL/GenBank/DDBJ whole genome shotgun (WGS) entry which is preliminary data.</text>
</comment>
<reference evidence="3" key="1">
    <citation type="journal article" date="2014" name="Int. J. Syst. Evol. Microbiol.">
        <title>Complete genome sequence of Corynebacterium casei LMG S-19264T (=DSM 44701T), isolated from a smear-ripened cheese.</title>
        <authorList>
            <consortium name="US DOE Joint Genome Institute (JGI-PGF)"/>
            <person name="Walter F."/>
            <person name="Albersmeier A."/>
            <person name="Kalinowski J."/>
            <person name="Ruckert C."/>
        </authorList>
    </citation>
    <scope>NUCLEOTIDE SEQUENCE</scope>
    <source>
        <strain evidence="3">JCM 4386</strain>
    </source>
</reference>
<dbReference type="InterPro" id="IPR011048">
    <property type="entry name" value="Haem_d1_sf"/>
</dbReference>
<evidence type="ECO:0000313" key="3">
    <source>
        <dbReference type="EMBL" id="GGR83191.1"/>
    </source>
</evidence>
<accession>A0A918FU04</accession>
<dbReference type="InterPro" id="IPR019405">
    <property type="entry name" value="Lactonase_7-beta_prop"/>
</dbReference>
<dbReference type="PANTHER" id="PTHR30344:SF1">
    <property type="entry name" value="6-PHOSPHOGLUCONOLACTONASE"/>
    <property type="match status" value="1"/>
</dbReference>
<comment type="similarity">
    <text evidence="1">Belongs to the cycloisomerase 2 family.</text>
</comment>